<dbReference type="InterPro" id="IPR003010">
    <property type="entry name" value="C-N_Hydrolase"/>
</dbReference>
<gene>
    <name evidence="2" type="ORF">H9741_03745</name>
</gene>
<dbReference type="CDD" id="cd07197">
    <property type="entry name" value="nitrilase"/>
    <property type="match status" value="1"/>
</dbReference>
<evidence type="ECO:0000313" key="2">
    <source>
        <dbReference type="EMBL" id="HIX07559.1"/>
    </source>
</evidence>
<evidence type="ECO:0000259" key="1">
    <source>
        <dbReference type="Pfam" id="PF00795"/>
    </source>
</evidence>
<comment type="caution">
    <text evidence="2">The sequence shown here is derived from an EMBL/GenBank/DDBJ whole genome shotgun (WGS) entry which is preliminary data.</text>
</comment>
<protein>
    <submittedName>
        <fullName evidence="2">Carbon-nitrogen hydrolase family protein</fullName>
    </submittedName>
</protein>
<evidence type="ECO:0000313" key="3">
    <source>
        <dbReference type="Proteomes" id="UP000824204"/>
    </source>
</evidence>
<sequence>MIEKKGEVRMKLHFVTGGGPDACREETGQGCDVLVFGFSALGEVDYRSELDGTSQKLESLALLSRRLNCVAVAGCVTLSCGFRRRSAVVAERGKLLGVSDQLYTQGEQLHCGAHLKVYPTAAGKLGICVGEDLFFPQVAQALSLFDADAVISVFGQEREEAPRLMLRASAFCAGVPVCMCADGVAQVASGKGELLFRSAKRESDYELSLSREYRIYSRRLRGGSGSD</sequence>
<dbReference type="InterPro" id="IPR036526">
    <property type="entry name" value="C-N_Hydrolase_sf"/>
</dbReference>
<dbReference type="Proteomes" id="UP000824204">
    <property type="component" value="Unassembled WGS sequence"/>
</dbReference>
<feature type="domain" description="CN hydrolase" evidence="1">
    <location>
        <begin position="51"/>
        <end position="182"/>
    </location>
</feature>
<dbReference type="Pfam" id="PF00795">
    <property type="entry name" value="CN_hydrolase"/>
    <property type="match status" value="1"/>
</dbReference>
<keyword evidence="2" id="KW-0378">Hydrolase</keyword>
<organism evidence="2 3">
    <name type="scientific">Candidatus Borkfalkia faecipullorum</name>
    <dbReference type="NCBI Taxonomy" id="2838510"/>
    <lineage>
        <taxon>Bacteria</taxon>
        <taxon>Bacillati</taxon>
        <taxon>Bacillota</taxon>
        <taxon>Clostridia</taxon>
        <taxon>Christensenellales</taxon>
        <taxon>Christensenellaceae</taxon>
        <taxon>Candidatus Borkfalkia</taxon>
    </lineage>
</organism>
<dbReference type="SUPFAM" id="SSF56317">
    <property type="entry name" value="Carbon-nitrogen hydrolase"/>
    <property type="match status" value="1"/>
</dbReference>
<dbReference type="GO" id="GO:0016787">
    <property type="term" value="F:hydrolase activity"/>
    <property type="evidence" value="ECO:0007669"/>
    <property type="project" value="UniProtKB-KW"/>
</dbReference>
<reference evidence="2" key="1">
    <citation type="journal article" date="2021" name="PeerJ">
        <title>Extensive microbial diversity within the chicken gut microbiome revealed by metagenomics and culture.</title>
        <authorList>
            <person name="Gilroy R."/>
            <person name="Ravi A."/>
            <person name="Getino M."/>
            <person name="Pursley I."/>
            <person name="Horton D.L."/>
            <person name="Alikhan N.F."/>
            <person name="Baker D."/>
            <person name="Gharbi K."/>
            <person name="Hall N."/>
            <person name="Watson M."/>
            <person name="Adriaenssens E.M."/>
            <person name="Foster-Nyarko E."/>
            <person name="Jarju S."/>
            <person name="Secka A."/>
            <person name="Antonio M."/>
            <person name="Oren A."/>
            <person name="Chaudhuri R.R."/>
            <person name="La Ragione R."/>
            <person name="Hildebrand F."/>
            <person name="Pallen M.J."/>
        </authorList>
    </citation>
    <scope>NUCLEOTIDE SEQUENCE</scope>
    <source>
        <strain evidence="2">811</strain>
    </source>
</reference>
<dbReference type="Gene3D" id="3.60.110.10">
    <property type="entry name" value="Carbon-nitrogen hydrolase"/>
    <property type="match status" value="1"/>
</dbReference>
<dbReference type="EMBL" id="DXFX01000048">
    <property type="protein sequence ID" value="HIX07559.1"/>
    <property type="molecule type" value="Genomic_DNA"/>
</dbReference>
<name>A0A9D1V864_9FIRM</name>
<dbReference type="AlphaFoldDB" id="A0A9D1V864"/>
<accession>A0A9D1V864</accession>
<reference evidence="2" key="2">
    <citation type="submission" date="2021-04" db="EMBL/GenBank/DDBJ databases">
        <authorList>
            <person name="Gilroy R."/>
        </authorList>
    </citation>
    <scope>NUCLEOTIDE SEQUENCE</scope>
    <source>
        <strain evidence="2">811</strain>
    </source>
</reference>
<proteinExistence type="predicted"/>